<reference evidence="2 3" key="1">
    <citation type="submission" date="2024-01" db="EMBL/GenBank/DDBJ databases">
        <title>The genomes of 5 underutilized Papilionoideae crops provide insights into root nodulation and disease resistanc.</title>
        <authorList>
            <person name="Jiang F."/>
        </authorList>
    </citation>
    <scope>NUCLEOTIDE SEQUENCE [LARGE SCALE GENOMIC DNA]</scope>
    <source>
        <strain evidence="2">DUOXIRENSHENG_FW03</strain>
        <tissue evidence="2">Leaves</tissue>
    </source>
</reference>
<accession>A0AAN9XIF1</accession>
<evidence type="ECO:0000313" key="3">
    <source>
        <dbReference type="Proteomes" id="UP001386955"/>
    </source>
</evidence>
<dbReference type="Proteomes" id="UP001386955">
    <property type="component" value="Unassembled WGS sequence"/>
</dbReference>
<protein>
    <submittedName>
        <fullName evidence="2">Uncharacterized protein</fullName>
    </submittedName>
</protein>
<proteinExistence type="predicted"/>
<evidence type="ECO:0000313" key="2">
    <source>
        <dbReference type="EMBL" id="KAK7393216.1"/>
    </source>
</evidence>
<gene>
    <name evidence="2" type="ORF">VNO78_21751</name>
</gene>
<evidence type="ECO:0000256" key="1">
    <source>
        <dbReference type="SAM" id="MobiDB-lite"/>
    </source>
</evidence>
<feature type="compositionally biased region" description="Gly residues" evidence="1">
    <location>
        <begin position="50"/>
        <end position="65"/>
    </location>
</feature>
<keyword evidence="3" id="KW-1185">Reference proteome</keyword>
<dbReference type="EMBL" id="JAYMYS010000005">
    <property type="protein sequence ID" value="KAK7393216.1"/>
    <property type="molecule type" value="Genomic_DNA"/>
</dbReference>
<dbReference type="AlphaFoldDB" id="A0AAN9XIF1"/>
<name>A0AAN9XIF1_PSOTE</name>
<comment type="caution">
    <text evidence="2">The sequence shown here is derived from an EMBL/GenBank/DDBJ whole genome shotgun (WGS) entry which is preliminary data.</text>
</comment>
<feature type="compositionally biased region" description="Low complexity" evidence="1">
    <location>
        <begin position="1"/>
        <end position="13"/>
    </location>
</feature>
<sequence>MGSFTQPSPSSSSPLPPTPPNGYGGGGESATNKIGGDFDSGIGLESKSGGTQGGGGQGSHVGFGSDGTTSYGGSINVGRRSGGHFISVRY</sequence>
<organism evidence="2 3">
    <name type="scientific">Psophocarpus tetragonolobus</name>
    <name type="common">Winged bean</name>
    <name type="synonym">Dolichos tetragonolobus</name>
    <dbReference type="NCBI Taxonomy" id="3891"/>
    <lineage>
        <taxon>Eukaryota</taxon>
        <taxon>Viridiplantae</taxon>
        <taxon>Streptophyta</taxon>
        <taxon>Embryophyta</taxon>
        <taxon>Tracheophyta</taxon>
        <taxon>Spermatophyta</taxon>
        <taxon>Magnoliopsida</taxon>
        <taxon>eudicotyledons</taxon>
        <taxon>Gunneridae</taxon>
        <taxon>Pentapetalae</taxon>
        <taxon>rosids</taxon>
        <taxon>fabids</taxon>
        <taxon>Fabales</taxon>
        <taxon>Fabaceae</taxon>
        <taxon>Papilionoideae</taxon>
        <taxon>50 kb inversion clade</taxon>
        <taxon>NPAAA clade</taxon>
        <taxon>indigoferoid/millettioid clade</taxon>
        <taxon>Phaseoleae</taxon>
        <taxon>Psophocarpus</taxon>
    </lineage>
</organism>
<feature type="region of interest" description="Disordered" evidence="1">
    <location>
        <begin position="1"/>
        <end position="90"/>
    </location>
</feature>